<protein>
    <submittedName>
        <fullName evidence="2">Uncharacterized protein LOC111021006</fullName>
    </submittedName>
</protein>
<dbReference type="GO" id="GO:0003676">
    <property type="term" value="F:nucleic acid binding"/>
    <property type="evidence" value="ECO:0007669"/>
    <property type="project" value="InterPro"/>
</dbReference>
<organism evidence="1 2">
    <name type="scientific">Momordica charantia</name>
    <name type="common">Bitter gourd</name>
    <name type="synonym">Balsam pear</name>
    <dbReference type="NCBI Taxonomy" id="3673"/>
    <lineage>
        <taxon>Eukaryota</taxon>
        <taxon>Viridiplantae</taxon>
        <taxon>Streptophyta</taxon>
        <taxon>Embryophyta</taxon>
        <taxon>Tracheophyta</taxon>
        <taxon>Spermatophyta</taxon>
        <taxon>Magnoliopsida</taxon>
        <taxon>eudicotyledons</taxon>
        <taxon>Gunneridae</taxon>
        <taxon>Pentapetalae</taxon>
        <taxon>rosids</taxon>
        <taxon>fabids</taxon>
        <taxon>Cucurbitales</taxon>
        <taxon>Cucurbitaceae</taxon>
        <taxon>Momordiceae</taxon>
        <taxon>Momordica</taxon>
    </lineage>
</organism>
<dbReference type="Gene3D" id="3.30.420.10">
    <property type="entry name" value="Ribonuclease H-like superfamily/Ribonuclease H"/>
    <property type="match status" value="1"/>
</dbReference>
<dbReference type="SUPFAM" id="SSF53098">
    <property type="entry name" value="Ribonuclease H-like"/>
    <property type="match status" value="1"/>
</dbReference>
<dbReference type="OrthoDB" id="1903608at2759"/>
<keyword evidence="1" id="KW-1185">Reference proteome</keyword>
<sequence length="247" mass="29221">MARINSKRSEMPLTYILEVELFDWVEAIACPTSDARVVTKFLHKNIFTWFCTSRVVISNEGSHFINKVVALLLAKYNIKHKVSTTYHHQSNSQAKISNREIKSILEKLELQHKAFWTLKKLNLDYAAAGDLRHLQLLKLEEFRRDAYENTKIYKEMTKRWHDARIQPKHFEKGQQVLLYNSRLKFFPVKLKSRWFGQFFVAHVFPHGAIRVQEVDSGREFIVNSQRMRHYYGEEVVRDVRAPHFAAD</sequence>
<dbReference type="GeneID" id="111021006"/>
<reference evidence="2" key="1">
    <citation type="submission" date="2025-08" db="UniProtKB">
        <authorList>
            <consortium name="RefSeq"/>
        </authorList>
    </citation>
    <scope>IDENTIFICATION</scope>
    <source>
        <strain evidence="2">OHB3-1</strain>
    </source>
</reference>
<evidence type="ECO:0000313" key="2">
    <source>
        <dbReference type="RefSeq" id="XP_022153522.1"/>
    </source>
</evidence>
<name>A0A6J1DJ54_MOMCH</name>
<dbReference type="InterPro" id="IPR036397">
    <property type="entry name" value="RNaseH_sf"/>
</dbReference>
<dbReference type="Proteomes" id="UP000504603">
    <property type="component" value="Unplaced"/>
</dbReference>
<dbReference type="AlphaFoldDB" id="A0A6J1DJ54"/>
<accession>A0A6J1DJ54</accession>
<dbReference type="InterPro" id="IPR052160">
    <property type="entry name" value="Gypsy_RT_Integrase-like"/>
</dbReference>
<proteinExistence type="predicted"/>
<dbReference type="PANTHER" id="PTHR47266">
    <property type="entry name" value="ENDONUCLEASE-RELATED"/>
    <property type="match status" value="1"/>
</dbReference>
<evidence type="ECO:0000313" key="1">
    <source>
        <dbReference type="Proteomes" id="UP000504603"/>
    </source>
</evidence>
<dbReference type="InterPro" id="IPR012337">
    <property type="entry name" value="RNaseH-like_sf"/>
</dbReference>
<gene>
    <name evidence="2" type="primary">LOC111021006</name>
</gene>
<dbReference type="KEGG" id="mcha:111021006"/>
<dbReference type="RefSeq" id="XP_022153522.1">
    <property type="nucleotide sequence ID" value="XM_022297830.1"/>
</dbReference>